<dbReference type="InterPro" id="IPR017520">
    <property type="entry name" value="CHP03086"/>
</dbReference>
<accession>A0ABR6EKL5</accession>
<sequence length="187" mass="20679">MELIDALDQGYTEFGRRVEQVADDQWGNPTPCTEWTVRDLVNHVVAEHLWAPPLLQGASLEEVGDRFDGDVLGEDPRQAWERASAHAQPAFHRPGALDLQVHTSGGMTDASEYGWQMVNDLAVHAWDLARGIGADDHLDEELARTLYDRMAPVADRWRSAGVFGPAVEVPEDAPAQDRLVAVLGRHP</sequence>
<dbReference type="InterPro" id="IPR017517">
    <property type="entry name" value="Maleyloyr_isom"/>
</dbReference>
<name>A0ABR6EKL5_9ACTN</name>
<dbReference type="RefSeq" id="WP_182857162.1">
    <property type="nucleotide sequence ID" value="NZ_WMLF01000361.1"/>
</dbReference>
<dbReference type="NCBIfam" id="TIGR03083">
    <property type="entry name" value="maleylpyruvate isomerase family mycothiol-dependent enzyme"/>
    <property type="match status" value="1"/>
</dbReference>
<dbReference type="SUPFAM" id="SSF109854">
    <property type="entry name" value="DinB/YfiT-like putative metalloenzymes"/>
    <property type="match status" value="1"/>
</dbReference>
<gene>
    <name evidence="2" type="ORF">GL263_20290</name>
</gene>
<organism evidence="2 3">
    <name type="scientific">Streptomyces durbertensis</name>
    <dbReference type="NCBI Taxonomy" id="2448886"/>
    <lineage>
        <taxon>Bacteria</taxon>
        <taxon>Bacillati</taxon>
        <taxon>Actinomycetota</taxon>
        <taxon>Actinomycetes</taxon>
        <taxon>Kitasatosporales</taxon>
        <taxon>Streptomycetaceae</taxon>
        <taxon>Streptomyces</taxon>
    </lineage>
</organism>
<protein>
    <submittedName>
        <fullName evidence="2">TIGR03086 family protein</fullName>
    </submittedName>
</protein>
<evidence type="ECO:0000313" key="3">
    <source>
        <dbReference type="Proteomes" id="UP000766698"/>
    </source>
</evidence>
<dbReference type="Pfam" id="PF11716">
    <property type="entry name" value="MDMPI_N"/>
    <property type="match status" value="1"/>
</dbReference>
<comment type="caution">
    <text evidence="2">The sequence shown here is derived from an EMBL/GenBank/DDBJ whole genome shotgun (WGS) entry which is preliminary data.</text>
</comment>
<dbReference type="Gene3D" id="1.20.120.450">
    <property type="entry name" value="dinb family like domain"/>
    <property type="match status" value="1"/>
</dbReference>
<dbReference type="Proteomes" id="UP000766698">
    <property type="component" value="Unassembled WGS sequence"/>
</dbReference>
<proteinExistence type="predicted"/>
<dbReference type="InterPro" id="IPR034660">
    <property type="entry name" value="DinB/YfiT-like"/>
</dbReference>
<evidence type="ECO:0000313" key="2">
    <source>
        <dbReference type="EMBL" id="MBB1245872.1"/>
    </source>
</evidence>
<keyword evidence="3" id="KW-1185">Reference proteome</keyword>
<feature type="domain" description="Mycothiol-dependent maleylpyruvate isomerase metal-binding" evidence="1">
    <location>
        <begin position="9"/>
        <end position="129"/>
    </location>
</feature>
<dbReference type="EMBL" id="WMLF01000361">
    <property type="protein sequence ID" value="MBB1245872.1"/>
    <property type="molecule type" value="Genomic_DNA"/>
</dbReference>
<evidence type="ECO:0000259" key="1">
    <source>
        <dbReference type="Pfam" id="PF11716"/>
    </source>
</evidence>
<reference evidence="3" key="1">
    <citation type="journal article" date="2020" name="Syst. Appl. Microbiol.">
        <title>Streptomyces alkaliterrae sp. nov., isolated from an alkaline soil, and emended descriptions of Streptomyces alkaliphilus, Streptomyces calidiresistens and Streptomyces durbertensis.</title>
        <authorList>
            <person name="Swiecimska M."/>
            <person name="Golinska P."/>
            <person name="Nouioui I."/>
            <person name="Wypij M."/>
            <person name="Rai M."/>
            <person name="Sangal V."/>
            <person name="Goodfellow M."/>
        </authorList>
    </citation>
    <scope>NUCLEOTIDE SEQUENCE [LARGE SCALE GENOMIC DNA]</scope>
    <source>
        <strain evidence="3">DSM 104538</strain>
    </source>
</reference>
<dbReference type="InterPro" id="IPR024344">
    <property type="entry name" value="MDMPI_metal-binding"/>
</dbReference>
<dbReference type="NCBIfam" id="TIGR03086">
    <property type="entry name" value="TIGR03086 family metal-binding protein"/>
    <property type="match status" value="1"/>
</dbReference>